<keyword evidence="4" id="KW-1185">Reference proteome</keyword>
<protein>
    <submittedName>
        <fullName evidence="2 3">Uncharacterized protein</fullName>
    </submittedName>
</protein>
<evidence type="ECO:0000313" key="3">
    <source>
        <dbReference type="EnsemblMetazoa" id="ASIC007413-PA"/>
    </source>
</evidence>
<name>A0A084VP28_ANOSI</name>
<feature type="region of interest" description="Disordered" evidence="1">
    <location>
        <begin position="1"/>
        <end position="22"/>
    </location>
</feature>
<reference evidence="3" key="2">
    <citation type="submission" date="2020-05" db="UniProtKB">
        <authorList>
            <consortium name="EnsemblMetazoa"/>
        </authorList>
    </citation>
    <scope>IDENTIFICATION</scope>
</reference>
<organism evidence="2">
    <name type="scientific">Anopheles sinensis</name>
    <name type="common">Mosquito</name>
    <dbReference type="NCBI Taxonomy" id="74873"/>
    <lineage>
        <taxon>Eukaryota</taxon>
        <taxon>Metazoa</taxon>
        <taxon>Ecdysozoa</taxon>
        <taxon>Arthropoda</taxon>
        <taxon>Hexapoda</taxon>
        <taxon>Insecta</taxon>
        <taxon>Pterygota</taxon>
        <taxon>Neoptera</taxon>
        <taxon>Endopterygota</taxon>
        <taxon>Diptera</taxon>
        <taxon>Nematocera</taxon>
        <taxon>Culicoidea</taxon>
        <taxon>Culicidae</taxon>
        <taxon>Anophelinae</taxon>
        <taxon>Anopheles</taxon>
    </lineage>
</organism>
<accession>A0A084VP28</accession>
<gene>
    <name evidence="2" type="ORF">ZHAS_00007413</name>
</gene>
<dbReference type="EMBL" id="KE524999">
    <property type="protein sequence ID" value="KFB39722.1"/>
    <property type="molecule type" value="Genomic_DNA"/>
</dbReference>
<evidence type="ECO:0000256" key="1">
    <source>
        <dbReference type="SAM" id="MobiDB-lite"/>
    </source>
</evidence>
<evidence type="ECO:0000313" key="4">
    <source>
        <dbReference type="Proteomes" id="UP000030765"/>
    </source>
</evidence>
<sequence length="82" mass="9012">MKQPEEPSNPRLSSENERDGIFQQVLGSCLGTTHEDLSREIANGTASPEVVIGPDPEASVFVGLEEPMEFVAERGKKEKTRK</sequence>
<dbReference type="AlphaFoldDB" id="A0A084VP28"/>
<dbReference type="EMBL" id="ATLV01014970">
    <property type="status" value="NOT_ANNOTATED_CDS"/>
    <property type="molecule type" value="Genomic_DNA"/>
</dbReference>
<dbReference type="EnsemblMetazoa" id="ASIC007413-RA">
    <property type="protein sequence ID" value="ASIC007413-PA"/>
    <property type="gene ID" value="ASIC007413"/>
</dbReference>
<dbReference type="Proteomes" id="UP000030765">
    <property type="component" value="Unassembled WGS sequence"/>
</dbReference>
<proteinExistence type="predicted"/>
<dbReference type="VEuPathDB" id="VectorBase:ASIC007413"/>
<evidence type="ECO:0000313" key="2">
    <source>
        <dbReference type="EMBL" id="KFB39722.1"/>
    </source>
</evidence>
<reference evidence="2 4" key="1">
    <citation type="journal article" date="2014" name="BMC Genomics">
        <title>Genome sequence of Anopheles sinensis provides insight into genetics basis of mosquito competence for malaria parasites.</title>
        <authorList>
            <person name="Zhou D."/>
            <person name="Zhang D."/>
            <person name="Ding G."/>
            <person name="Shi L."/>
            <person name="Hou Q."/>
            <person name="Ye Y."/>
            <person name="Xu Y."/>
            <person name="Zhou H."/>
            <person name="Xiong C."/>
            <person name="Li S."/>
            <person name="Yu J."/>
            <person name="Hong S."/>
            <person name="Yu X."/>
            <person name="Zou P."/>
            <person name="Chen C."/>
            <person name="Chang X."/>
            <person name="Wang W."/>
            <person name="Lv Y."/>
            <person name="Sun Y."/>
            <person name="Ma L."/>
            <person name="Shen B."/>
            <person name="Zhu C."/>
        </authorList>
    </citation>
    <scope>NUCLEOTIDE SEQUENCE [LARGE SCALE GENOMIC DNA]</scope>
</reference>